<dbReference type="GO" id="GO:0009651">
    <property type="term" value="P:response to salt stress"/>
    <property type="evidence" value="ECO:0000318"/>
    <property type="project" value="GO_Central"/>
</dbReference>
<dbReference type="GO" id="GO:0009409">
    <property type="term" value="P:response to cold"/>
    <property type="evidence" value="ECO:0000318"/>
    <property type="project" value="GO_Central"/>
</dbReference>
<protein>
    <recommendedName>
        <fullName evidence="7">Annexin</fullName>
    </recommendedName>
</protein>
<dbReference type="InterPro" id="IPR037104">
    <property type="entry name" value="Annexin_sf"/>
</dbReference>
<dbReference type="PROSITE" id="PS51897">
    <property type="entry name" value="ANNEXIN_2"/>
    <property type="match status" value="2"/>
</dbReference>
<keyword evidence="2" id="KW-0677">Repeat</keyword>
<dbReference type="FunCoup" id="A0A059BID0">
    <property type="interactions" value="112"/>
</dbReference>
<dbReference type="InterPro" id="IPR001464">
    <property type="entry name" value="Annexin"/>
</dbReference>
<dbReference type="Pfam" id="PF00191">
    <property type="entry name" value="Annexin"/>
    <property type="match status" value="3"/>
</dbReference>
<evidence type="ECO:0000256" key="4">
    <source>
        <dbReference type="ARBA" id="ARBA00023216"/>
    </source>
</evidence>
<proteinExistence type="predicted"/>
<dbReference type="PRINTS" id="PR00196">
    <property type="entry name" value="ANNEXIN"/>
</dbReference>
<dbReference type="OMA" id="HEFMRFK"/>
<evidence type="ECO:0000313" key="6">
    <source>
        <dbReference type="EMBL" id="KCW65942.1"/>
    </source>
</evidence>
<evidence type="ECO:0000256" key="3">
    <source>
        <dbReference type="ARBA" id="ARBA00022837"/>
    </source>
</evidence>
<evidence type="ECO:0000256" key="5">
    <source>
        <dbReference type="ARBA" id="ARBA00023302"/>
    </source>
</evidence>
<dbReference type="AlphaFoldDB" id="A0A059BID0"/>
<dbReference type="GO" id="GO:0001786">
    <property type="term" value="F:phosphatidylserine binding"/>
    <property type="evidence" value="ECO:0000318"/>
    <property type="project" value="GO_Central"/>
</dbReference>
<dbReference type="FunFam" id="1.10.220.10:FF:000014">
    <property type="entry name" value="annexin D4"/>
    <property type="match status" value="1"/>
</dbReference>
<dbReference type="GO" id="GO:0005886">
    <property type="term" value="C:plasma membrane"/>
    <property type="evidence" value="ECO:0000318"/>
    <property type="project" value="GO_Central"/>
</dbReference>
<keyword evidence="1" id="KW-0479">Metal-binding</keyword>
<dbReference type="GO" id="GO:0005509">
    <property type="term" value="F:calcium ion binding"/>
    <property type="evidence" value="ECO:0007669"/>
    <property type="project" value="InterPro"/>
</dbReference>
<dbReference type="GO" id="GO:0005544">
    <property type="term" value="F:calcium-dependent phospholipid binding"/>
    <property type="evidence" value="ECO:0000318"/>
    <property type="project" value="GO_Central"/>
</dbReference>
<name>A0A059BID0_EUCGR</name>
<dbReference type="GO" id="GO:0005737">
    <property type="term" value="C:cytoplasm"/>
    <property type="evidence" value="ECO:0000318"/>
    <property type="project" value="GO_Central"/>
</dbReference>
<dbReference type="Gene3D" id="1.10.220.10">
    <property type="entry name" value="Annexin"/>
    <property type="match status" value="3"/>
</dbReference>
<evidence type="ECO:0000256" key="1">
    <source>
        <dbReference type="ARBA" id="ARBA00022723"/>
    </source>
</evidence>
<organism evidence="6">
    <name type="scientific">Eucalyptus grandis</name>
    <name type="common">Flooded gum</name>
    <dbReference type="NCBI Taxonomy" id="71139"/>
    <lineage>
        <taxon>Eukaryota</taxon>
        <taxon>Viridiplantae</taxon>
        <taxon>Streptophyta</taxon>
        <taxon>Embryophyta</taxon>
        <taxon>Tracheophyta</taxon>
        <taxon>Spermatophyta</taxon>
        <taxon>Magnoliopsida</taxon>
        <taxon>eudicotyledons</taxon>
        <taxon>Gunneridae</taxon>
        <taxon>Pentapetalae</taxon>
        <taxon>rosids</taxon>
        <taxon>malvids</taxon>
        <taxon>Myrtales</taxon>
        <taxon>Myrtaceae</taxon>
        <taxon>Myrtoideae</taxon>
        <taxon>Eucalypteae</taxon>
        <taxon>Eucalyptus</taxon>
    </lineage>
</organism>
<evidence type="ECO:0000256" key="2">
    <source>
        <dbReference type="ARBA" id="ARBA00022737"/>
    </source>
</evidence>
<dbReference type="Gramene" id="KCW65942">
    <property type="protein sequence ID" value="KCW65942"/>
    <property type="gene ID" value="EUGRSUZ_G03249"/>
</dbReference>
<accession>A0A059BID0</accession>
<dbReference type="SMART" id="SM00335">
    <property type="entry name" value="ANX"/>
    <property type="match status" value="3"/>
</dbReference>
<dbReference type="STRING" id="71139.A0A059BID0"/>
<dbReference type="GO" id="GO:0009408">
    <property type="term" value="P:response to heat"/>
    <property type="evidence" value="ECO:0000318"/>
    <property type="project" value="GO_Central"/>
</dbReference>
<dbReference type="EMBL" id="KK198759">
    <property type="protein sequence ID" value="KCW65942.1"/>
    <property type="molecule type" value="Genomic_DNA"/>
</dbReference>
<sequence>MMDLWSGRILARSNRLPLNSCLFFLFFGRRCCCCRVRCLMFFRVSGHGVDETTLIAVLGKSHPEKRKAFRKGNPHFFKEDERSFERWDDHRIKLLKREFSRFKNAVVLWAMHPWERDARLMKEALKEGPDSYNVLIEVACTRSSEELLGARRAYHSLYEHSIEEDVASHVHGPERRLLVALVSAYRYEGTKPKEDNAKAEAKTILNVIKSGEKKTDNEEVIRILTTRSKLLLKAVYKDYQEISGSNLDEDLKSDSRLQETVQCLCTPERYFSQVLDLALEIDADKSTKKALTRVIVTRADVDVKEIDEEFNKMYGVRLTKKIEDTANGNYKDFLLRLIAKGD</sequence>
<dbReference type="PANTHER" id="PTHR10502:SF196">
    <property type="entry name" value="ANNEXIN D4"/>
    <property type="match status" value="1"/>
</dbReference>
<dbReference type="GO" id="GO:0009414">
    <property type="term" value="P:response to water deprivation"/>
    <property type="evidence" value="ECO:0000318"/>
    <property type="project" value="GO_Central"/>
</dbReference>
<keyword evidence="5" id="KW-0111">Calcium/phospholipid-binding</keyword>
<dbReference type="InParanoid" id="A0A059BID0"/>
<dbReference type="FunFam" id="1.10.220.10:FF:000006">
    <property type="entry name" value="Annexin"/>
    <property type="match status" value="1"/>
</dbReference>
<dbReference type="PANTHER" id="PTHR10502">
    <property type="entry name" value="ANNEXIN"/>
    <property type="match status" value="1"/>
</dbReference>
<dbReference type="SUPFAM" id="SSF47874">
    <property type="entry name" value="Annexin"/>
    <property type="match status" value="1"/>
</dbReference>
<keyword evidence="4" id="KW-0041">Annexin</keyword>
<reference evidence="6" key="1">
    <citation type="submission" date="2013-07" db="EMBL/GenBank/DDBJ databases">
        <title>The genome of Eucalyptus grandis.</title>
        <authorList>
            <person name="Schmutz J."/>
            <person name="Hayes R."/>
            <person name="Myburg A."/>
            <person name="Tuskan G."/>
            <person name="Grattapaglia D."/>
            <person name="Rokhsar D.S."/>
        </authorList>
    </citation>
    <scope>NUCLEOTIDE SEQUENCE</scope>
    <source>
        <tissue evidence="6">Leaf extractions</tissue>
    </source>
</reference>
<dbReference type="InterPro" id="IPR018502">
    <property type="entry name" value="Annexin_repeat"/>
</dbReference>
<keyword evidence="3" id="KW-0106">Calcium</keyword>
<gene>
    <name evidence="6" type="ORF">EUGRSUZ_G03249</name>
</gene>
<evidence type="ECO:0008006" key="7">
    <source>
        <dbReference type="Google" id="ProtNLM"/>
    </source>
</evidence>